<evidence type="ECO:0000313" key="5">
    <source>
        <dbReference type="Proteomes" id="UP001530293"/>
    </source>
</evidence>
<dbReference type="EMBL" id="JALLBG020000281">
    <property type="protein sequence ID" value="KAL3756985.1"/>
    <property type="molecule type" value="Genomic_DNA"/>
</dbReference>
<name>A0ABD3LZ05_9STRA</name>
<accession>A0ABD3LZ05</accession>
<dbReference type="Pfam" id="PF13489">
    <property type="entry name" value="Methyltransf_23"/>
    <property type="match status" value="1"/>
</dbReference>
<dbReference type="SUPFAM" id="SSF53335">
    <property type="entry name" value="S-adenosyl-L-methionine-dependent methyltransferases"/>
    <property type="match status" value="1"/>
</dbReference>
<protein>
    <submittedName>
        <fullName evidence="4">Uncharacterized protein</fullName>
    </submittedName>
</protein>
<dbReference type="Pfam" id="PF01370">
    <property type="entry name" value="Epimerase"/>
    <property type="match status" value="1"/>
</dbReference>
<reference evidence="4 5" key="1">
    <citation type="submission" date="2024-10" db="EMBL/GenBank/DDBJ databases">
        <title>Updated reference genomes for cyclostephanoid diatoms.</title>
        <authorList>
            <person name="Roberts W.R."/>
            <person name="Alverson A.J."/>
        </authorList>
    </citation>
    <scope>NUCLEOTIDE SEQUENCE [LARGE SCALE GENOMIC DNA]</scope>
    <source>
        <strain evidence="4 5">AJA232-27</strain>
    </source>
</reference>
<feature type="domain" description="Methyltransferase putative zinc binding" evidence="2">
    <location>
        <begin position="336"/>
        <end position="397"/>
    </location>
</feature>
<dbReference type="InterPro" id="IPR013691">
    <property type="entry name" value="MeTrfase_14"/>
</dbReference>
<evidence type="ECO:0000313" key="4">
    <source>
        <dbReference type="EMBL" id="KAL3756985.1"/>
    </source>
</evidence>
<dbReference type="InterPro" id="IPR050177">
    <property type="entry name" value="Lipid_A_modif_metabolic_enz"/>
</dbReference>
<dbReference type="SUPFAM" id="SSF51735">
    <property type="entry name" value="NAD(P)-binding Rossmann-fold domains"/>
    <property type="match status" value="1"/>
</dbReference>
<dbReference type="Gene3D" id="3.40.50.720">
    <property type="entry name" value="NAD(P)-binding Rossmann-like Domain"/>
    <property type="match status" value="2"/>
</dbReference>
<feature type="domain" description="NAD-dependent epimerase/dehydratase" evidence="1">
    <location>
        <begin position="14"/>
        <end position="243"/>
    </location>
</feature>
<dbReference type="Pfam" id="PF08484">
    <property type="entry name" value="Methyltransf_14"/>
    <property type="match status" value="1"/>
</dbReference>
<dbReference type="Gene3D" id="3.40.50.150">
    <property type="entry name" value="Vaccinia Virus protein VP39"/>
    <property type="match status" value="1"/>
</dbReference>
<dbReference type="InterPro" id="IPR029063">
    <property type="entry name" value="SAM-dependent_MTases_sf"/>
</dbReference>
<dbReference type="CDD" id="cd08946">
    <property type="entry name" value="SDR_e"/>
    <property type="match status" value="1"/>
</dbReference>
<dbReference type="InterPro" id="IPR036291">
    <property type="entry name" value="NAD(P)-bd_dom_sf"/>
</dbReference>
<dbReference type="InterPro" id="IPR038576">
    <property type="entry name" value="Methyltransf_Zn-bd_dom_put_sf"/>
</dbReference>
<feature type="domain" description="C-methyltransferase" evidence="3">
    <location>
        <begin position="603"/>
        <end position="742"/>
    </location>
</feature>
<dbReference type="Pfam" id="PF08421">
    <property type="entry name" value="Methyltransf_13"/>
    <property type="match status" value="1"/>
</dbReference>
<proteinExistence type="predicted"/>
<dbReference type="Gene3D" id="6.20.50.110">
    <property type="entry name" value="Methyltransferase, zinc-binding domain"/>
    <property type="match status" value="1"/>
</dbReference>
<keyword evidence="5" id="KW-1185">Reference proteome</keyword>
<sequence>MPPLPTAIQVDQRVAVIGGAGYIGSYLAPYLQSHGFRVTIFDKDPKFGEEDLHVASIVKVHSTHLQPSDLSEFGAVIFLGGCTGRKTCSEMTVEQVEEENIWAVIDILKKMSSGQHFIAASTSAILEGTFNANEKSPVNVNRLDMYSLSMFKREIRLQEHIDHDDKNSLPRVSLLRFGTVVGNSPAQRTDLMVPSFFFSAYTSGSLAVQGHDKMRSFLTLHDLSRAMLSLISKPIVSRYSIWNLASFDATTLKIASTVASLTGATIDSDKMKISPLLSHTEGFSLDCAAFSDMFNFTFDSSLLATLAEFDRSVPSSITPKGPHEIGGADYPDIVPCPVCGSKGQQIVIDLGAQPLANDFMGDVNAALARPRFPLKLVRCSVCNHYHLSHVVDRSDLFHHYLYTSGTSKTLSDYFEWLAQKVIGEAIPTLGSTGTILEIACNDGSQLDHFKAHGWKTFGVDPAANLVAIAAQNHTVRNGFWPLKFPGLPRGNDLTAITAQNVLAHVPNVVSFLKGCKDVMGQNTRLYVQTSQCNMLQLGQFDTVYHEHISFFTGHSFLKAAQLAGLEILSFETTPIHGESCLVTMQLPKKGRAINQDDANGNDIGSHHPSSTLTGRLQLEKEAGIVSDFFPMKFAAHANAIRNWIRSELLQFKQEQYNVCGYGAAAKGMVLLHYILNNEDDGSSYLDFVIDDASLKQNTYCPGTVIPVHSTSNITQVIKQERPVVVLVFAWNFFDEISSRVFNSLKDVQQEVFFIIPYPRPQVLQAEVTESGVKFDVLREMPFWPTQIPNPITTDNNRSKAIMITHQRNEELLMPFFIMHHAPMFDKVTLIDFESDDRTLAVIERYAPPSWKVVTSSTGSVFDAVATDNQVESFELEHPNDWLVALTTTEFLIKANLRGYLSNLGVKEPTVMPIRVISINGDNTSPLSYSQSLPRQRYVGHITELSRFMHFKTNEVYHYGPGRHGYNGQGADMKEIDNAFIMKFGYAPWPEVKERKMNVGKTIPESDKARGFGFQHTARVENEDGVEQEYANALVDSTLNLCTENGADDDALTARKFRYTYHGALGKCLISRRNKSNFTL</sequence>
<dbReference type="InterPro" id="IPR001509">
    <property type="entry name" value="Epimerase_deHydtase"/>
</dbReference>
<evidence type="ECO:0000259" key="2">
    <source>
        <dbReference type="Pfam" id="PF08421"/>
    </source>
</evidence>
<dbReference type="Proteomes" id="UP001530293">
    <property type="component" value="Unassembled WGS sequence"/>
</dbReference>
<dbReference type="InterPro" id="IPR013630">
    <property type="entry name" value="Methyltransf_Zn-bd_dom_put"/>
</dbReference>
<dbReference type="PANTHER" id="PTHR43245">
    <property type="entry name" value="BIFUNCTIONAL POLYMYXIN RESISTANCE PROTEIN ARNA"/>
    <property type="match status" value="1"/>
</dbReference>
<comment type="caution">
    <text evidence="4">The sequence shown here is derived from an EMBL/GenBank/DDBJ whole genome shotgun (WGS) entry which is preliminary data.</text>
</comment>
<evidence type="ECO:0000259" key="1">
    <source>
        <dbReference type="Pfam" id="PF01370"/>
    </source>
</evidence>
<organism evidence="4 5">
    <name type="scientific">Discostella pseudostelligera</name>
    <dbReference type="NCBI Taxonomy" id="259834"/>
    <lineage>
        <taxon>Eukaryota</taxon>
        <taxon>Sar</taxon>
        <taxon>Stramenopiles</taxon>
        <taxon>Ochrophyta</taxon>
        <taxon>Bacillariophyta</taxon>
        <taxon>Coscinodiscophyceae</taxon>
        <taxon>Thalassiosirophycidae</taxon>
        <taxon>Stephanodiscales</taxon>
        <taxon>Stephanodiscaceae</taxon>
        <taxon>Discostella</taxon>
    </lineage>
</organism>
<dbReference type="AlphaFoldDB" id="A0ABD3LZ05"/>
<evidence type="ECO:0000259" key="3">
    <source>
        <dbReference type="Pfam" id="PF08484"/>
    </source>
</evidence>
<gene>
    <name evidence="4" type="ORF">ACHAWU_008015</name>
</gene>